<accession>A0ABP6AT10</accession>
<feature type="region of interest" description="Disordered" evidence="1">
    <location>
        <begin position="63"/>
        <end position="90"/>
    </location>
</feature>
<evidence type="ECO:0000313" key="2">
    <source>
        <dbReference type="EMBL" id="GAA2522585.1"/>
    </source>
</evidence>
<proteinExistence type="predicted"/>
<evidence type="ECO:0000313" key="3">
    <source>
        <dbReference type="Proteomes" id="UP001501777"/>
    </source>
</evidence>
<comment type="caution">
    <text evidence="2">The sequence shown here is derived from an EMBL/GenBank/DDBJ whole genome shotgun (WGS) entry which is preliminary data.</text>
</comment>
<name>A0ABP6AT10_STRLO</name>
<evidence type="ECO:0008006" key="4">
    <source>
        <dbReference type="Google" id="ProtNLM"/>
    </source>
</evidence>
<evidence type="ECO:0000256" key="1">
    <source>
        <dbReference type="SAM" id="MobiDB-lite"/>
    </source>
</evidence>
<reference evidence="3" key="1">
    <citation type="journal article" date="2019" name="Int. J. Syst. Evol. Microbiol.">
        <title>The Global Catalogue of Microorganisms (GCM) 10K type strain sequencing project: providing services to taxonomists for standard genome sequencing and annotation.</title>
        <authorList>
            <consortium name="The Broad Institute Genomics Platform"/>
            <consortium name="The Broad Institute Genome Sequencing Center for Infectious Disease"/>
            <person name="Wu L."/>
            <person name="Ma J."/>
        </authorList>
    </citation>
    <scope>NUCLEOTIDE SEQUENCE [LARGE SCALE GENOMIC DNA]</scope>
    <source>
        <strain evidence="3">JCM 4395</strain>
    </source>
</reference>
<organism evidence="2 3">
    <name type="scientific">Streptomyces longisporus</name>
    <dbReference type="NCBI Taxonomy" id="1948"/>
    <lineage>
        <taxon>Bacteria</taxon>
        <taxon>Bacillati</taxon>
        <taxon>Actinomycetota</taxon>
        <taxon>Actinomycetes</taxon>
        <taxon>Kitasatosporales</taxon>
        <taxon>Streptomycetaceae</taxon>
        <taxon>Streptomyces</taxon>
    </lineage>
</organism>
<protein>
    <recommendedName>
        <fullName evidence="4">Secreted protein</fullName>
    </recommendedName>
</protein>
<gene>
    <name evidence="2" type="ORF">GCM10010276_87010</name>
</gene>
<dbReference type="EMBL" id="BAAASG010000029">
    <property type="protein sequence ID" value="GAA2522585.1"/>
    <property type="molecule type" value="Genomic_DNA"/>
</dbReference>
<keyword evidence="3" id="KW-1185">Reference proteome</keyword>
<sequence length="105" mass="11335">MTMTVVAVTAGLRVLAASDETWRSAARVDQVHLVPGPHGKPRLLPARWQAWVGVQRAAVRVRRPSRTPEYSRASPVSPPGTAAVGVPARRTKTNPTGYFLIEAAK</sequence>
<dbReference type="Proteomes" id="UP001501777">
    <property type="component" value="Unassembled WGS sequence"/>
</dbReference>